<keyword evidence="2" id="KW-1185">Reference proteome</keyword>
<dbReference type="EMBL" id="CP062983">
    <property type="protein sequence ID" value="QPC82642.1"/>
    <property type="molecule type" value="Genomic_DNA"/>
</dbReference>
<dbReference type="Proteomes" id="UP000594468">
    <property type="component" value="Chromosome"/>
</dbReference>
<sequence>MKLHLNQRLSKMMLITVFAISMMAVPSIFAEPMVQTIYSWSGSLTPNASFDRPAFYHGTCHGGLTGTTTYFKQISFKVDPADSYTFVVSAFGNGASDSALVLYQGFNPSSPDSNCLGGGTGSSHHGAYIKEDLQPDTIYTLVVTSVSASTAASFTVDFKGEGHVYIIEPSSEGGIPDGRINRKDAGPVVVFPDYEGGIHVYSPEGVLLTTVSSAEFDAVGVPSDENAIIKQESGVTVVRLTTGEYQVNAYTWEGKLYTFIFDAPTTDSAYTSFEAS</sequence>
<accession>A0A7S8E938</accession>
<gene>
    <name evidence="1" type="ORF">G4Y79_23625</name>
</gene>
<reference evidence="1 2" key="1">
    <citation type="submission" date="2020-02" db="EMBL/GenBank/DDBJ databases">
        <authorList>
            <person name="Zheng R.K."/>
            <person name="Sun C.M."/>
        </authorList>
    </citation>
    <scope>NUCLEOTIDE SEQUENCE [LARGE SCALE GENOMIC DNA]</scope>
    <source>
        <strain evidence="2">rifampicinis</strain>
    </source>
</reference>
<evidence type="ECO:0000313" key="2">
    <source>
        <dbReference type="Proteomes" id="UP000594468"/>
    </source>
</evidence>
<organism evidence="1 2">
    <name type="scientific">Phototrophicus methaneseepsis</name>
    <dbReference type="NCBI Taxonomy" id="2710758"/>
    <lineage>
        <taxon>Bacteria</taxon>
        <taxon>Bacillati</taxon>
        <taxon>Chloroflexota</taxon>
        <taxon>Candidatus Thermofontia</taxon>
        <taxon>Phototrophicales</taxon>
        <taxon>Phototrophicaceae</taxon>
        <taxon>Phototrophicus</taxon>
    </lineage>
</organism>
<name>A0A7S8E938_9CHLR</name>
<evidence type="ECO:0000313" key="1">
    <source>
        <dbReference type="EMBL" id="QPC82642.1"/>
    </source>
</evidence>
<dbReference type="AlphaFoldDB" id="A0A7S8E938"/>
<proteinExistence type="predicted"/>
<dbReference type="KEGG" id="pmet:G4Y79_23625"/>
<protein>
    <submittedName>
        <fullName evidence="1">Uncharacterized protein</fullName>
    </submittedName>
</protein>
<dbReference type="RefSeq" id="WP_195170711.1">
    <property type="nucleotide sequence ID" value="NZ_CP062983.1"/>
</dbReference>